<dbReference type="GO" id="GO:0120147">
    <property type="term" value="F:formylglycine-generating oxidase activity"/>
    <property type="evidence" value="ECO:0007669"/>
    <property type="project" value="TreeGrafter"/>
</dbReference>
<evidence type="ECO:0000313" key="3">
    <source>
        <dbReference type="Proteomes" id="UP000246744"/>
    </source>
</evidence>
<dbReference type="RefSeq" id="WP_245930173.1">
    <property type="nucleotide sequence ID" value="NZ_QGTS01000022.1"/>
</dbReference>
<dbReference type="Gene3D" id="3.90.1580.10">
    <property type="entry name" value="paralog of FGE (formylglycine-generating enzyme)"/>
    <property type="match status" value="1"/>
</dbReference>
<name>A0A317PJU7_9ENTR</name>
<dbReference type="PANTHER" id="PTHR23150:SF19">
    <property type="entry name" value="FORMYLGLYCINE-GENERATING ENZYME"/>
    <property type="match status" value="1"/>
</dbReference>
<evidence type="ECO:0000313" key="2">
    <source>
        <dbReference type="EMBL" id="PWW01041.1"/>
    </source>
</evidence>
<dbReference type="InterPro" id="IPR051043">
    <property type="entry name" value="Sulfatase_Mod_Factor_Kinase"/>
</dbReference>
<dbReference type="Pfam" id="PF03781">
    <property type="entry name" value="FGE-sulfatase"/>
    <property type="match status" value="1"/>
</dbReference>
<dbReference type="Proteomes" id="UP000246744">
    <property type="component" value="Unassembled WGS sequence"/>
</dbReference>
<protein>
    <submittedName>
        <fullName evidence="2">Sulfatase-modifying factor enzyme 1</fullName>
    </submittedName>
</protein>
<dbReference type="InterPro" id="IPR016187">
    <property type="entry name" value="CTDL_fold"/>
</dbReference>
<feature type="domain" description="Sulfatase-modifying factor enzyme-like" evidence="1">
    <location>
        <begin position="35"/>
        <end position="286"/>
    </location>
</feature>
<dbReference type="EMBL" id="QGTS01000022">
    <property type="protein sequence ID" value="PWW01041.1"/>
    <property type="molecule type" value="Genomic_DNA"/>
</dbReference>
<dbReference type="AlphaFoldDB" id="A0A317PJU7"/>
<sequence>MQMATFSQDGSVNYKFTFLLFTFSSFASAFQPIDEAVVPSGKYYVGSVFGQHDYAEHPNITLDAFRIMRSEVTYRLYTDVHTWATQHGYAFGSGCNGAANEDCLPADTDKGAHPVTNVEWADAVIFANALSEKTRLRPVYLNRNGAPARDSASYAFTVDPQAEGYRLPTAEEWQVAARGGVAGLKNGTYGYSFAGSKNASAVACFPDFNHPDFGTATVKSFKPNAAGLYDMSGNVAEWVYAFDTISGVKMYYFCGGSYMVHTSSLANCDTHSAGYALPDVGFRLVRKY</sequence>
<dbReference type="InterPro" id="IPR005532">
    <property type="entry name" value="SUMF_dom"/>
</dbReference>
<accession>A0A317PJU7</accession>
<dbReference type="SUPFAM" id="SSF56436">
    <property type="entry name" value="C-type lectin-like"/>
    <property type="match status" value="1"/>
</dbReference>
<organism evidence="2 3">
    <name type="scientific">Mangrovibacter plantisponsor</name>
    <dbReference type="NCBI Taxonomy" id="451513"/>
    <lineage>
        <taxon>Bacteria</taxon>
        <taxon>Pseudomonadati</taxon>
        <taxon>Pseudomonadota</taxon>
        <taxon>Gammaproteobacteria</taxon>
        <taxon>Enterobacterales</taxon>
        <taxon>Enterobacteriaceae</taxon>
        <taxon>Mangrovibacter</taxon>
    </lineage>
</organism>
<proteinExistence type="predicted"/>
<dbReference type="InterPro" id="IPR042095">
    <property type="entry name" value="SUMF_sf"/>
</dbReference>
<gene>
    <name evidence="2" type="ORF">DES37_1225</name>
</gene>
<comment type="caution">
    <text evidence="2">The sequence shown here is derived from an EMBL/GenBank/DDBJ whole genome shotgun (WGS) entry which is preliminary data.</text>
</comment>
<reference evidence="2 3" key="1">
    <citation type="submission" date="2018-05" db="EMBL/GenBank/DDBJ databases">
        <title>Genomic Encyclopedia of Type Strains, Phase IV (KMG-IV): sequencing the most valuable type-strain genomes for metagenomic binning, comparative biology and taxonomic classification.</title>
        <authorList>
            <person name="Goeker M."/>
        </authorList>
    </citation>
    <scope>NUCLEOTIDE SEQUENCE [LARGE SCALE GENOMIC DNA]</scope>
    <source>
        <strain evidence="2 3">DSM 19579</strain>
    </source>
</reference>
<keyword evidence="3" id="KW-1185">Reference proteome</keyword>
<dbReference type="PANTHER" id="PTHR23150">
    <property type="entry name" value="SULFATASE MODIFYING FACTOR 1, 2"/>
    <property type="match status" value="1"/>
</dbReference>
<evidence type="ECO:0000259" key="1">
    <source>
        <dbReference type="Pfam" id="PF03781"/>
    </source>
</evidence>